<evidence type="ECO:0000256" key="1">
    <source>
        <dbReference type="SAM" id="MobiDB-lite"/>
    </source>
</evidence>
<dbReference type="OMA" id="REYPGGW"/>
<dbReference type="HOGENOM" id="CLU_067171_1_0_1"/>
<dbReference type="RefSeq" id="XP_016640390.1">
    <property type="nucleotide sequence ID" value="XM_016790127.1"/>
</dbReference>
<dbReference type="VEuPathDB" id="FungiDB:SAPIO_CDS8505"/>
<comment type="caution">
    <text evidence="3">The sequence shown here is derived from an EMBL/GenBank/DDBJ whole genome shotgun (WGS) entry which is preliminary data.</text>
</comment>
<name>A0A084FZS9_PSEDA</name>
<sequence>MRADAAAAMLAFLASTAHAFGAKPSPKPTKVETFKWKYPFEPEAMANYNAACEASQKFDAQEYTLHTLMDKPPLGLGPWATGLKEFFTGREYPGGWGGWDRHLHDRNLLKMEYSDMPLKVREWIEEQERTEGPGKGLFAVFQKPKDDDDTIDSTVEVKESVDRSGDGEKVAIFAPGAIYEILPLWVAEGSNCEEQFSDLSKYQPTHADGAVVAWPSKTNPNSERVISIKIDANVLAKKEGVVEETAEEAKEEPKADKTEESKELPEKNKAKEEKTGGKDEL</sequence>
<dbReference type="GeneID" id="27727577"/>
<proteinExistence type="predicted"/>
<keyword evidence="4" id="KW-1185">Reference proteome</keyword>
<evidence type="ECO:0000256" key="2">
    <source>
        <dbReference type="SAM" id="SignalP"/>
    </source>
</evidence>
<accession>A0A084FZS9</accession>
<organism evidence="3 4">
    <name type="scientific">Pseudallescheria apiosperma</name>
    <name type="common">Scedosporium apiospermum</name>
    <dbReference type="NCBI Taxonomy" id="563466"/>
    <lineage>
        <taxon>Eukaryota</taxon>
        <taxon>Fungi</taxon>
        <taxon>Dikarya</taxon>
        <taxon>Ascomycota</taxon>
        <taxon>Pezizomycotina</taxon>
        <taxon>Sordariomycetes</taxon>
        <taxon>Hypocreomycetidae</taxon>
        <taxon>Microascales</taxon>
        <taxon>Microascaceae</taxon>
        <taxon>Scedosporium</taxon>
    </lineage>
</organism>
<dbReference type="Proteomes" id="UP000028545">
    <property type="component" value="Unassembled WGS sequence"/>
</dbReference>
<dbReference type="AlphaFoldDB" id="A0A084FZS9"/>
<reference evidence="3 4" key="1">
    <citation type="journal article" date="2014" name="Genome Announc.">
        <title>Draft genome sequence of the pathogenic fungus Scedosporium apiospermum.</title>
        <authorList>
            <person name="Vandeputte P."/>
            <person name="Ghamrawi S."/>
            <person name="Rechenmann M."/>
            <person name="Iltis A."/>
            <person name="Giraud S."/>
            <person name="Fleury M."/>
            <person name="Thornton C."/>
            <person name="Delhaes L."/>
            <person name="Meyer W."/>
            <person name="Papon N."/>
            <person name="Bouchara J.P."/>
        </authorList>
    </citation>
    <scope>NUCLEOTIDE SEQUENCE [LARGE SCALE GENOMIC DNA]</scope>
    <source>
        <strain evidence="3 4">IHEM 14462</strain>
    </source>
</reference>
<protein>
    <submittedName>
        <fullName evidence="3">Uncharacterized protein</fullName>
    </submittedName>
</protein>
<feature type="signal peptide" evidence="2">
    <location>
        <begin position="1"/>
        <end position="19"/>
    </location>
</feature>
<feature type="region of interest" description="Disordered" evidence="1">
    <location>
        <begin position="239"/>
        <end position="281"/>
    </location>
</feature>
<dbReference type="EMBL" id="JOWA01000121">
    <property type="protein sequence ID" value="KEZ40591.1"/>
    <property type="molecule type" value="Genomic_DNA"/>
</dbReference>
<dbReference type="OrthoDB" id="4359806at2759"/>
<dbReference type="KEGG" id="sapo:SAPIO_CDS8505"/>
<evidence type="ECO:0000313" key="3">
    <source>
        <dbReference type="EMBL" id="KEZ40591.1"/>
    </source>
</evidence>
<feature type="chain" id="PRO_5001775179" evidence="2">
    <location>
        <begin position="20"/>
        <end position="281"/>
    </location>
</feature>
<gene>
    <name evidence="3" type="ORF">SAPIO_CDS8505</name>
</gene>
<evidence type="ECO:0000313" key="4">
    <source>
        <dbReference type="Proteomes" id="UP000028545"/>
    </source>
</evidence>
<keyword evidence="2" id="KW-0732">Signal</keyword>